<evidence type="ECO:0000313" key="4">
    <source>
        <dbReference type="EMBL" id="KFE70043.1"/>
    </source>
</evidence>
<protein>
    <submittedName>
        <fullName evidence="4">Uncharacterized protein</fullName>
    </submittedName>
</protein>
<feature type="chain" id="PRO_5001799855" evidence="3">
    <location>
        <begin position="19"/>
        <end position="456"/>
    </location>
</feature>
<dbReference type="InterPro" id="IPR011990">
    <property type="entry name" value="TPR-like_helical_dom_sf"/>
</dbReference>
<reference evidence="4 5" key="1">
    <citation type="submission" date="2014-04" db="EMBL/GenBank/DDBJ databases">
        <title>Genome assembly of Hyalangium minutum DSM 14724.</title>
        <authorList>
            <person name="Sharma G."/>
            <person name="Subramanian S."/>
        </authorList>
    </citation>
    <scope>NUCLEOTIDE SEQUENCE [LARGE SCALE GENOMIC DNA]</scope>
    <source>
        <strain evidence="4 5">DSM 14724</strain>
    </source>
</reference>
<dbReference type="Proteomes" id="UP000028725">
    <property type="component" value="Unassembled WGS sequence"/>
</dbReference>
<feature type="compositionally biased region" description="Basic and acidic residues" evidence="2">
    <location>
        <begin position="443"/>
        <end position="456"/>
    </location>
</feature>
<dbReference type="SUPFAM" id="SSF48452">
    <property type="entry name" value="TPR-like"/>
    <property type="match status" value="1"/>
</dbReference>
<evidence type="ECO:0000256" key="1">
    <source>
        <dbReference type="PROSITE-ProRule" id="PRU00339"/>
    </source>
</evidence>
<keyword evidence="1" id="KW-0802">TPR repeat</keyword>
<accession>A0A085WQT0</accession>
<keyword evidence="3" id="KW-0732">Signal</keyword>
<evidence type="ECO:0000256" key="2">
    <source>
        <dbReference type="SAM" id="MobiDB-lite"/>
    </source>
</evidence>
<dbReference type="OrthoDB" id="696955at2"/>
<dbReference type="Pfam" id="PF13181">
    <property type="entry name" value="TPR_8"/>
    <property type="match status" value="2"/>
</dbReference>
<dbReference type="Gene3D" id="1.25.40.10">
    <property type="entry name" value="Tetratricopeptide repeat domain"/>
    <property type="match status" value="1"/>
</dbReference>
<feature type="repeat" description="TPR" evidence="1">
    <location>
        <begin position="405"/>
        <end position="438"/>
    </location>
</feature>
<dbReference type="STRING" id="394096.DB31_5085"/>
<dbReference type="RefSeq" id="WP_044184609.1">
    <property type="nucleotide sequence ID" value="NZ_JMCB01000003.1"/>
</dbReference>
<feature type="region of interest" description="Disordered" evidence="2">
    <location>
        <begin position="436"/>
        <end position="456"/>
    </location>
</feature>
<evidence type="ECO:0000313" key="5">
    <source>
        <dbReference type="Proteomes" id="UP000028725"/>
    </source>
</evidence>
<proteinExistence type="predicted"/>
<dbReference type="EMBL" id="JMCB01000003">
    <property type="protein sequence ID" value="KFE70043.1"/>
    <property type="molecule type" value="Genomic_DNA"/>
</dbReference>
<dbReference type="AlphaFoldDB" id="A0A085WQT0"/>
<dbReference type="InterPro" id="IPR019734">
    <property type="entry name" value="TPR_rpt"/>
</dbReference>
<feature type="signal peptide" evidence="3">
    <location>
        <begin position="1"/>
        <end position="18"/>
    </location>
</feature>
<dbReference type="PROSITE" id="PS50005">
    <property type="entry name" value="TPR"/>
    <property type="match status" value="1"/>
</dbReference>
<evidence type="ECO:0000256" key="3">
    <source>
        <dbReference type="SAM" id="SignalP"/>
    </source>
</evidence>
<organism evidence="4 5">
    <name type="scientific">Hyalangium minutum</name>
    <dbReference type="NCBI Taxonomy" id="394096"/>
    <lineage>
        <taxon>Bacteria</taxon>
        <taxon>Pseudomonadati</taxon>
        <taxon>Myxococcota</taxon>
        <taxon>Myxococcia</taxon>
        <taxon>Myxococcales</taxon>
        <taxon>Cystobacterineae</taxon>
        <taxon>Archangiaceae</taxon>
        <taxon>Hyalangium</taxon>
    </lineage>
</organism>
<gene>
    <name evidence="4" type="ORF">DB31_5085</name>
</gene>
<sequence>MRALLLLTALTLGASASAQPKEEPVPEGVFGLAEIRVFVSSPLWFAWKLPSSKFLLGYARGPEGRGPEAGQFVVLDGKGRLDAKQTQAVQEALQQADASGRCMEVSERKMPLLMPLGTQGVVLQSSSDPQGSCLFTWNARRSAIEVRAADSVTALCGPSGCPPKACWLTEDCWLPEAPDLDTARKGFHPTLLAQSLMEDVPAPGRAVLAATLPGAGRVLVWVPSWRRADAADSEKGMDSRLYVFDPQKKAIDTAMTRKLVAALGTALDECQGLGTVAELQQSGKGVEIRQFYAPGTTHLNCSSTVSWKGGKFSVEAHPSGDSSLSSLAREQEPGASDDQALGLWKSGKRDLALAMWEQLYARADYQSPGFADVCNNLGFAYWTLTEFKKAEEVLLDCEKSFPARATIQLNLGDVYRDTGRAKEAMERYQHFLEMEGGTPQQRKAAEKSLERLKGRP</sequence>
<comment type="caution">
    <text evidence="4">The sequence shown here is derived from an EMBL/GenBank/DDBJ whole genome shotgun (WGS) entry which is preliminary data.</text>
</comment>
<name>A0A085WQT0_9BACT</name>
<keyword evidence="5" id="KW-1185">Reference proteome</keyword>